<keyword evidence="6" id="KW-0460">Magnesium</keyword>
<gene>
    <name evidence="9" type="ORF">HGQ98_09665</name>
</gene>
<keyword evidence="2" id="KW-1277">Toxin-antitoxin system</keyword>
<evidence type="ECO:0000256" key="1">
    <source>
        <dbReference type="ARBA" id="ARBA00001946"/>
    </source>
</evidence>
<comment type="caution">
    <text evidence="9">The sequence shown here is derived from an EMBL/GenBank/DDBJ whole genome shotgun (WGS) entry which is preliminary data.</text>
</comment>
<dbReference type="GO" id="GO:0016787">
    <property type="term" value="F:hydrolase activity"/>
    <property type="evidence" value="ECO:0007669"/>
    <property type="project" value="UniProtKB-KW"/>
</dbReference>
<organism evidence="9 10">
    <name type="scientific">Achromobacter ruhlandii</name>
    <dbReference type="NCBI Taxonomy" id="72557"/>
    <lineage>
        <taxon>Bacteria</taxon>
        <taxon>Pseudomonadati</taxon>
        <taxon>Pseudomonadota</taxon>
        <taxon>Betaproteobacteria</taxon>
        <taxon>Burkholderiales</taxon>
        <taxon>Alcaligenaceae</taxon>
        <taxon>Achromobacter</taxon>
    </lineage>
</organism>
<evidence type="ECO:0000256" key="5">
    <source>
        <dbReference type="ARBA" id="ARBA00022801"/>
    </source>
</evidence>
<protein>
    <submittedName>
        <fullName evidence="9">Type II toxin-antitoxin system VapC family toxin</fullName>
    </submittedName>
</protein>
<dbReference type="GO" id="GO:0004518">
    <property type="term" value="F:nuclease activity"/>
    <property type="evidence" value="ECO:0007669"/>
    <property type="project" value="UniProtKB-KW"/>
</dbReference>
<evidence type="ECO:0000313" key="10">
    <source>
        <dbReference type="Proteomes" id="UP000542405"/>
    </source>
</evidence>
<evidence type="ECO:0000256" key="7">
    <source>
        <dbReference type="ARBA" id="ARBA00038093"/>
    </source>
</evidence>
<sequence>MGWTPTISALLRDPNGPAARHIERVGPKVIFTSAVVATELRYGCAKKGAAKLQGQVENLLGALPVLPLDVPVDIKYGSLRTELEAAGEPIGANELWIGAHACTLGLTLVTGDTREFERIPGLAVENWLA</sequence>
<dbReference type="InterPro" id="IPR050556">
    <property type="entry name" value="Type_II_TA_system_RNase"/>
</dbReference>
<evidence type="ECO:0000313" key="9">
    <source>
        <dbReference type="EMBL" id="NMU90102.1"/>
    </source>
</evidence>
<name>A0A848NH74_9BURK</name>
<comment type="similarity">
    <text evidence="7">Belongs to the PINc/VapC protein family.</text>
</comment>
<evidence type="ECO:0000256" key="2">
    <source>
        <dbReference type="ARBA" id="ARBA00022649"/>
    </source>
</evidence>
<keyword evidence="5" id="KW-0378">Hydrolase</keyword>
<dbReference type="AlphaFoldDB" id="A0A848NH74"/>
<dbReference type="PANTHER" id="PTHR33653:SF1">
    <property type="entry name" value="RIBONUCLEASE VAPC2"/>
    <property type="match status" value="1"/>
</dbReference>
<dbReference type="CDD" id="cd18748">
    <property type="entry name" value="PIN_VapC4-5_FitB-like"/>
    <property type="match status" value="1"/>
</dbReference>
<dbReference type="GO" id="GO:0046872">
    <property type="term" value="F:metal ion binding"/>
    <property type="evidence" value="ECO:0007669"/>
    <property type="project" value="UniProtKB-KW"/>
</dbReference>
<reference evidence="9 10" key="1">
    <citation type="submission" date="2020-04" db="EMBL/GenBank/DDBJ databases">
        <title>Achromobacter ruhlandii genome sequencing and assembly.</title>
        <authorList>
            <person name="Martins R.C.R."/>
            <person name="Perdigao-Neto L.V."/>
            <person name="Levin A.S.S."/>
            <person name="Costa S.F."/>
        </authorList>
    </citation>
    <scope>NUCLEOTIDE SEQUENCE [LARGE SCALE GENOMIC DNA]</scope>
    <source>
        <strain evidence="9 10">9035ralo</strain>
    </source>
</reference>
<accession>A0A848NH74</accession>
<feature type="domain" description="PIN" evidence="8">
    <location>
        <begin position="7"/>
        <end position="121"/>
    </location>
</feature>
<dbReference type="Proteomes" id="UP000542405">
    <property type="component" value="Unassembled WGS sequence"/>
</dbReference>
<dbReference type="Gene3D" id="3.40.50.1010">
    <property type="entry name" value="5'-nuclease"/>
    <property type="match status" value="1"/>
</dbReference>
<evidence type="ECO:0000256" key="4">
    <source>
        <dbReference type="ARBA" id="ARBA00022723"/>
    </source>
</evidence>
<evidence type="ECO:0000256" key="3">
    <source>
        <dbReference type="ARBA" id="ARBA00022722"/>
    </source>
</evidence>
<dbReference type="RefSeq" id="WP_169536402.1">
    <property type="nucleotide sequence ID" value="NZ_JBMIWN010000016.1"/>
</dbReference>
<dbReference type="InterPro" id="IPR002716">
    <property type="entry name" value="PIN_dom"/>
</dbReference>
<dbReference type="Pfam" id="PF01850">
    <property type="entry name" value="PIN"/>
    <property type="match status" value="1"/>
</dbReference>
<comment type="cofactor">
    <cofactor evidence="1">
        <name>Mg(2+)</name>
        <dbReference type="ChEBI" id="CHEBI:18420"/>
    </cofactor>
</comment>
<evidence type="ECO:0000256" key="6">
    <source>
        <dbReference type="ARBA" id="ARBA00022842"/>
    </source>
</evidence>
<keyword evidence="4" id="KW-0479">Metal-binding</keyword>
<dbReference type="PANTHER" id="PTHR33653">
    <property type="entry name" value="RIBONUCLEASE VAPC2"/>
    <property type="match status" value="1"/>
</dbReference>
<evidence type="ECO:0000259" key="8">
    <source>
        <dbReference type="Pfam" id="PF01850"/>
    </source>
</evidence>
<dbReference type="InterPro" id="IPR029060">
    <property type="entry name" value="PIN-like_dom_sf"/>
</dbReference>
<proteinExistence type="inferred from homology"/>
<keyword evidence="3" id="KW-0540">Nuclease</keyword>
<dbReference type="EMBL" id="JABBZE010000074">
    <property type="protein sequence ID" value="NMU90102.1"/>
    <property type="molecule type" value="Genomic_DNA"/>
</dbReference>
<dbReference type="SUPFAM" id="SSF88723">
    <property type="entry name" value="PIN domain-like"/>
    <property type="match status" value="1"/>
</dbReference>